<keyword evidence="1" id="KW-0472">Membrane</keyword>
<organism evidence="2 3">
    <name type="scientific">Microbacterium barkeri</name>
    <dbReference type="NCBI Taxonomy" id="33917"/>
    <lineage>
        <taxon>Bacteria</taxon>
        <taxon>Bacillati</taxon>
        <taxon>Actinomycetota</taxon>
        <taxon>Actinomycetes</taxon>
        <taxon>Micrococcales</taxon>
        <taxon>Microbacteriaceae</taxon>
        <taxon>Microbacterium</taxon>
    </lineage>
</organism>
<accession>A0A9W6H2F5</accession>
<reference evidence="2" key="2">
    <citation type="submission" date="2023-01" db="EMBL/GenBank/DDBJ databases">
        <authorList>
            <person name="Sun Q."/>
            <person name="Evtushenko L."/>
        </authorList>
    </citation>
    <scope>NUCLEOTIDE SEQUENCE</scope>
    <source>
        <strain evidence="2">VKM Ac-1020</strain>
    </source>
</reference>
<dbReference type="RefSeq" id="WP_271172575.1">
    <property type="nucleotide sequence ID" value="NZ_BSEJ01000003.1"/>
</dbReference>
<dbReference type="AlphaFoldDB" id="A0A9W6H2F5"/>
<reference evidence="2" key="1">
    <citation type="journal article" date="2014" name="Int. J. Syst. Evol. Microbiol.">
        <title>Complete genome sequence of Corynebacterium casei LMG S-19264T (=DSM 44701T), isolated from a smear-ripened cheese.</title>
        <authorList>
            <consortium name="US DOE Joint Genome Institute (JGI-PGF)"/>
            <person name="Walter F."/>
            <person name="Albersmeier A."/>
            <person name="Kalinowski J."/>
            <person name="Ruckert C."/>
        </authorList>
    </citation>
    <scope>NUCLEOTIDE SEQUENCE</scope>
    <source>
        <strain evidence="2">VKM Ac-1020</strain>
    </source>
</reference>
<sequence>MSLNEVLLRIDRLAAGRQRDIRVPAVRLADPTLHRDWLVVRVLLGVAIMLGVSALGIAFWLTMQGMPEPFMVWMRSAVVLGLTGGLGYFSFRAEQGWYWAHSRMRLFSFIFPCVTLAIAAIPGIYPLWMTVEQLAFAALMLGVGVLLTTPRMRAAYRRA</sequence>
<name>A0A9W6H2F5_9MICO</name>
<dbReference type="EMBL" id="BSEJ01000003">
    <property type="protein sequence ID" value="GLJ60863.1"/>
    <property type="molecule type" value="Genomic_DNA"/>
</dbReference>
<gene>
    <name evidence="2" type="ORF">GCM10017576_09920</name>
</gene>
<feature type="transmembrane region" description="Helical" evidence="1">
    <location>
        <begin position="134"/>
        <end position="152"/>
    </location>
</feature>
<evidence type="ECO:0000313" key="2">
    <source>
        <dbReference type="EMBL" id="GLJ60863.1"/>
    </source>
</evidence>
<proteinExistence type="predicted"/>
<comment type="caution">
    <text evidence="2">The sequence shown here is derived from an EMBL/GenBank/DDBJ whole genome shotgun (WGS) entry which is preliminary data.</text>
</comment>
<keyword evidence="3" id="KW-1185">Reference proteome</keyword>
<dbReference type="Proteomes" id="UP001142462">
    <property type="component" value="Unassembled WGS sequence"/>
</dbReference>
<feature type="transmembrane region" description="Helical" evidence="1">
    <location>
        <begin position="38"/>
        <end position="60"/>
    </location>
</feature>
<keyword evidence="1" id="KW-1133">Transmembrane helix</keyword>
<feature type="transmembrane region" description="Helical" evidence="1">
    <location>
        <begin position="106"/>
        <end position="128"/>
    </location>
</feature>
<feature type="transmembrane region" description="Helical" evidence="1">
    <location>
        <begin position="72"/>
        <end position="91"/>
    </location>
</feature>
<keyword evidence="1" id="KW-0812">Transmembrane</keyword>
<evidence type="ECO:0000313" key="3">
    <source>
        <dbReference type="Proteomes" id="UP001142462"/>
    </source>
</evidence>
<evidence type="ECO:0000256" key="1">
    <source>
        <dbReference type="SAM" id="Phobius"/>
    </source>
</evidence>
<protein>
    <submittedName>
        <fullName evidence="2">Uncharacterized protein</fullName>
    </submittedName>
</protein>